<feature type="region of interest" description="Disordered" evidence="1">
    <location>
        <begin position="87"/>
        <end position="113"/>
    </location>
</feature>
<protein>
    <submittedName>
        <fullName evidence="2">Uncharacterized protein</fullName>
    </submittedName>
</protein>
<evidence type="ECO:0000256" key="1">
    <source>
        <dbReference type="SAM" id="MobiDB-lite"/>
    </source>
</evidence>
<keyword evidence="3" id="KW-1185">Reference proteome</keyword>
<reference evidence="2 3" key="1">
    <citation type="journal article" date="2020" name="G3 (Bethesda)">
        <title>Improved Reference Genome for Cyclotella cryptica CCMP332, a Model for Cell Wall Morphogenesis, Salinity Adaptation, and Lipid Production in Diatoms (Bacillariophyta).</title>
        <authorList>
            <person name="Roberts W.R."/>
            <person name="Downey K.M."/>
            <person name="Ruck E.C."/>
            <person name="Traller J.C."/>
            <person name="Alverson A.J."/>
        </authorList>
    </citation>
    <scope>NUCLEOTIDE SEQUENCE [LARGE SCALE GENOMIC DNA]</scope>
    <source>
        <strain evidence="2 3">CCMP332</strain>
    </source>
</reference>
<dbReference type="EMBL" id="JABMIG020000500">
    <property type="protein sequence ID" value="KAL3776282.1"/>
    <property type="molecule type" value="Genomic_DNA"/>
</dbReference>
<proteinExistence type="predicted"/>
<evidence type="ECO:0000313" key="2">
    <source>
        <dbReference type="EMBL" id="KAL3776282.1"/>
    </source>
</evidence>
<dbReference type="AlphaFoldDB" id="A0ABD3NKD4"/>
<dbReference type="Proteomes" id="UP001516023">
    <property type="component" value="Unassembled WGS sequence"/>
</dbReference>
<gene>
    <name evidence="2" type="ORF">HJC23_003152</name>
</gene>
<name>A0ABD3NKD4_9STRA</name>
<feature type="compositionally biased region" description="Basic and acidic residues" evidence="1">
    <location>
        <begin position="93"/>
        <end position="105"/>
    </location>
</feature>
<sequence length="162" mass="18456">MCLVTRSNQTKKLTERFPSKTLFTTYRTVPTFPVKAPPREMDVEDLTNSDVAALKKSDPFMYYSIPSLRSATLRGEDVNESAVLNLMPRRGSKRSETESQRDVASKRTVSRRTRISAECHPDLLMEDIFPTGDFTSSFDKLKLDDDDAFDLYSFLGIDEPSR</sequence>
<organism evidence="2 3">
    <name type="scientific">Cyclotella cryptica</name>
    <dbReference type="NCBI Taxonomy" id="29204"/>
    <lineage>
        <taxon>Eukaryota</taxon>
        <taxon>Sar</taxon>
        <taxon>Stramenopiles</taxon>
        <taxon>Ochrophyta</taxon>
        <taxon>Bacillariophyta</taxon>
        <taxon>Coscinodiscophyceae</taxon>
        <taxon>Thalassiosirophycidae</taxon>
        <taxon>Stephanodiscales</taxon>
        <taxon>Stephanodiscaceae</taxon>
        <taxon>Cyclotella</taxon>
    </lineage>
</organism>
<evidence type="ECO:0000313" key="3">
    <source>
        <dbReference type="Proteomes" id="UP001516023"/>
    </source>
</evidence>
<accession>A0ABD3NKD4</accession>
<comment type="caution">
    <text evidence="2">The sequence shown here is derived from an EMBL/GenBank/DDBJ whole genome shotgun (WGS) entry which is preliminary data.</text>
</comment>